<dbReference type="AlphaFoldDB" id="A0A9Q8YUI7"/>
<gene>
    <name evidence="1" type="ORF">GA838_05715</name>
</gene>
<dbReference type="GO" id="GO:0003677">
    <property type="term" value="F:DNA binding"/>
    <property type="evidence" value="ECO:0007669"/>
    <property type="project" value="InterPro"/>
</dbReference>
<proteinExistence type="predicted"/>
<evidence type="ECO:0000313" key="2">
    <source>
        <dbReference type="Proteomes" id="UP001281024"/>
    </source>
</evidence>
<sequence>MNVYERISEVARTRGMTIVELSEKSGVTVQSLNRWKKQDPKSGNLANVADVLHVSVDYLLGRGNSGQLSAKQLTLANSVDPSATDEQIEKINEYIDFIQNKKK</sequence>
<organism evidence="1 2">
    <name type="scientific">Oenococcus oeni</name>
    <name type="common">Leuconostoc oenos</name>
    <dbReference type="NCBI Taxonomy" id="1247"/>
    <lineage>
        <taxon>Bacteria</taxon>
        <taxon>Bacillati</taxon>
        <taxon>Bacillota</taxon>
        <taxon>Bacilli</taxon>
        <taxon>Lactobacillales</taxon>
        <taxon>Lactobacillaceae</taxon>
        <taxon>Oenococcus</taxon>
    </lineage>
</organism>
<dbReference type="RefSeq" id="WP_002819896.1">
    <property type="nucleotide sequence ID" value="NZ_CP038451.1"/>
</dbReference>
<dbReference type="Pfam" id="PF01381">
    <property type="entry name" value="HTH_3"/>
    <property type="match status" value="1"/>
</dbReference>
<protein>
    <submittedName>
        <fullName evidence="1">Helix-turn-helix domain-containing protein</fullName>
    </submittedName>
</protein>
<dbReference type="EMBL" id="WERV01000004">
    <property type="protein sequence ID" value="MDV7715253.1"/>
    <property type="molecule type" value="Genomic_DNA"/>
</dbReference>
<accession>A0A9Q8YUI7</accession>
<dbReference type="InterPro" id="IPR001387">
    <property type="entry name" value="Cro/C1-type_HTH"/>
</dbReference>
<dbReference type="CDD" id="cd00093">
    <property type="entry name" value="HTH_XRE"/>
    <property type="match status" value="1"/>
</dbReference>
<dbReference type="PROSITE" id="PS50943">
    <property type="entry name" value="HTH_CROC1"/>
    <property type="match status" value="1"/>
</dbReference>
<comment type="caution">
    <text evidence="1">The sequence shown here is derived from an EMBL/GenBank/DDBJ whole genome shotgun (WGS) entry which is preliminary data.</text>
</comment>
<dbReference type="InterPro" id="IPR010982">
    <property type="entry name" value="Lambda_DNA-bd_dom_sf"/>
</dbReference>
<reference evidence="1" key="1">
    <citation type="submission" date="2019-10" db="EMBL/GenBank/DDBJ databases">
        <title>Malate fermentation in French cider.</title>
        <authorList>
            <person name="Cousin F.J."/>
            <person name="Medina Fernandez S."/>
            <person name="Misery B."/>
            <person name="Laplace J.-M."/>
            <person name="Cretenet M."/>
        </authorList>
    </citation>
    <scope>NUCLEOTIDE SEQUENCE</scope>
    <source>
        <strain evidence="1">UCMA15129</strain>
    </source>
</reference>
<name>A0A9Q8YUI7_OENOE</name>
<dbReference type="Proteomes" id="UP001281024">
    <property type="component" value="Unassembled WGS sequence"/>
</dbReference>
<evidence type="ECO:0000313" key="1">
    <source>
        <dbReference type="EMBL" id="MDV7715253.1"/>
    </source>
</evidence>
<dbReference type="SUPFAM" id="SSF47413">
    <property type="entry name" value="lambda repressor-like DNA-binding domains"/>
    <property type="match status" value="1"/>
</dbReference>
<dbReference type="GeneID" id="75065492"/>
<dbReference type="SMART" id="SM00530">
    <property type="entry name" value="HTH_XRE"/>
    <property type="match status" value="1"/>
</dbReference>
<dbReference type="Gene3D" id="1.10.260.40">
    <property type="entry name" value="lambda repressor-like DNA-binding domains"/>
    <property type="match status" value="1"/>
</dbReference>